<evidence type="ECO:0000313" key="15">
    <source>
        <dbReference type="EMBL" id="GAA4348117.1"/>
    </source>
</evidence>
<feature type="domain" description="Glycosyl transferase family 51" evidence="13">
    <location>
        <begin position="68"/>
        <end position="244"/>
    </location>
</feature>
<dbReference type="EC" id="2.4.99.28" evidence="10"/>
<feature type="domain" description="Penicillin-binding protein transpeptidase" evidence="12">
    <location>
        <begin position="321"/>
        <end position="539"/>
    </location>
</feature>
<evidence type="ECO:0000256" key="8">
    <source>
        <dbReference type="ARBA" id="ARBA00022801"/>
    </source>
</evidence>
<dbReference type="Pfam" id="PF06832">
    <property type="entry name" value="BiPBP_C"/>
    <property type="match status" value="1"/>
</dbReference>
<dbReference type="InterPro" id="IPR001264">
    <property type="entry name" value="Glyco_trans_51"/>
</dbReference>
<dbReference type="Gene3D" id="3.40.710.10">
    <property type="entry name" value="DD-peptidase/beta-lactamase superfamily"/>
    <property type="match status" value="1"/>
</dbReference>
<evidence type="ECO:0000256" key="10">
    <source>
        <dbReference type="ARBA" id="ARBA00044770"/>
    </source>
</evidence>
<keyword evidence="8" id="KW-0378">Hydrolase</keyword>
<accession>A0ABP8HZI5</accession>
<dbReference type="InterPro" id="IPR012338">
    <property type="entry name" value="Beta-lactam/transpept-like"/>
</dbReference>
<keyword evidence="6" id="KW-0328">Glycosyltransferase</keyword>
<evidence type="ECO:0000256" key="2">
    <source>
        <dbReference type="ARBA" id="ARBA00007090"/>
    </source>
</evidence>
<dbReference type="InterPro" id="IPR001460">
    <property type="entry name" value="PCN-bd_Tpept"/>
</dbReference>
<dbReference type="PANTHER" id="PTHR32282">
    <property type="entry name" value="BINDING PROTEIN TRANSPEPTIDASE, PUTATIVE-RELATED"/>
    <property type="match status" value="1"/>
</dbReference>
<comment type="similarity">
    <text evidence="2">In the C-terminal section; belongs to the transpeptidase family.</text>
</comment>
<keyword evidence="16" id="KW-1185">Reference proteome</keyword>
<evidence type="ECO:0000256" key="4">
    <source>
        <dbReference type="ARBA" id="ARBA00022645"/>
    </source>
</evidence>
<gene>
    <name evidence="15" type="primary">pbpC</name>
    <name evidence="15" type="ORF">GCM10023150_11150</name>
</gene>
<dbReference type="SUPFAM" id="SSF56601">
    <property type="entry name" value="beta-lactamase/transpeptidase-like"/>
    <property type="match status" value="1"/>
</dbReference>
<comment type="pathway">
    <text evidence="1">Cell wall biogenesis; peptidoglycan biosynthesis.</text>
</comment>
<dbReference type="Pfam" id="PF00912">
    <property type="entry name" value="Transgly"/>
    <property type="match status" value="1"/>
</dbReference>
<keyword evidence="7" id="KW-0808">Transferase</keyword>
<evidence type="ECO:0000313" key="16">
    <source>
        <dbReference type="Proteomes" id="UP001501294"/>
    </source>
</evidence>
<dbReference type="PANTHER" id="PTHR32282:SF15">
    <property type="entry name" value="PENICILLIN-BINDING PROTEIN 1C"/>
    <property type="match status" value="1"/>
</dbReference>
<evidence type="ECO:0000256" key="3">
    <source>
        <dbReference type="ARBA" id="ARBA00007739"/>
    </source>
</evidence>
<dbReference type="InterPro" id="IPR009647">
    <property type="entry name" value="PBP_C"/>
</dbReference>
<comment type="caution">
    <text evidence="15">The sequence shown here is derived from an EMBL/GenBank/DDBJ whole genome shotgun (WGS) entry which is preliminary data.</text>
</comment>
<keyword evidence="4" id="KW-0121">Carboxypeptidase</keyword>
<evidence type="ECO:0000256" key="7">
    <source>
        <dbReference type="ARBA" id="ARBA00022679"/>
    </source>
</evidence>
<dbReference type="InterPro" id="IPR023346">
    <property type="entry name" value="Lysozyme-like_dom_sf"/>
</dbReference>
<sequence length="796" mass="88757">MKEALVASTKKPVKKKNSKRFWFKNLKRLLALFIVCFIAFWILDKVYPLPIDQFDKRSFAQLVVDANGKPLRAFPDKQGVWRYPVTIDQVSPLYLEALINYEDQYFYQHPGVNPIALIRAVGQAAYHGEVISGASTLTMQVARILEPHDKSVSGKLQQMFRALQLEWHYSKDDILTYYLNYAPFGGTIEGVEAASFTYLGKSSKDLTASEAALLAVLPQAPSWNRPDLHPERAKEQRNKLLDRLAEFGVWSKAQVNDIKQEDVWAEYYTQPILAPLLARELIQRYPKERLIQTSIDRTLQTEIDWTVSDYIQGKEEGMSAAVIVMDNDTSMPLVYIGSADFGNEQRAGYVDMTQAIRSPGSTLKPFIYGLGLDRGLIHSESLLFDVPQSFDGYKPRNFSENFNGAVSVSQALGRSLNMPAVQVLNEVSPEYFYSKLTNAGLKLSLPETASPNLSLALGGGGASLQQLVGVFSSLGNDGVATKLRLSEAEPRLQLPLLSQQSSWIVQQVLWQVPLNNQISHRYFSANTPIAYKTGTSYGSRDAWVLASNAKVTIGVWVGMPDGSFSVNNSGRTTAVPLLQRIMNTLPQEWIEPINKPGSVTTATICWPLGTLASLQSKASCHKQRSAYLVDDTAPATFTDPLSSEWSHGLFKVQVDAETGLRVNAQCFDGEVEHREFALWPKSLEPWIAKPYRSDSILPKYAAGCDSRVSLNKPRIKGIDQDSTLYAEPQQDSLPEVQLWAEGATGQLHWFLNGHLLEPSLQTYHRIALKDLNQGQYELILIDETGAFSEISFSVAK</sequence>
<dbReference type="InterPro" id="IPR011815">
    <property type="entry name" value="PBP_1c"/>
</dbReference>
<name>A0ABP8HZI5_9GAMM</name>
<comment type="similarity">
    <text evidence="3">In the N-terminal section; belongs to the glycosyltransferase 51 family.</text>
</comment>
<dbReference type="Proteomes" id="UP001501294">
    <property type="component" value="Unassembled WGS sequence"/>
</dbReference>
<proteinExistence type="inferred from homology"/>
<feature type="domain" description="Penicillin-binding C-terminal" evidence="14">
    <location>
        <begin position="711"/>
        <end position="792"/>
    </location>
</feature>
<evidence type="ECO:0000259" key="14">
    <source>
        <dbReference type="Pfam" id="PF06832"/>
    </source>
</evidence>
<evidence type="ECO:0000256" key="5">
    <source>
        <dbReference type="ARBA" id="ARBA00022670"/>
    </source>
</evidence>
<dbReference type="InterPro" id="IPR036950">
    <property type="entry name" value="PBP_transglycosylase"/>
</dbReference>
<evidence type="ECO:0000256" key="11">
    <source>
        <dbReference type="ARBA" id="ARBA00049902"/>
    </source>
</evidence>
<reference evidence="16" key="1">
    <citation type="journal article" date="2019" name="Int. J. Syst. Evol. Microbiol.">
        <title>The Global Catalogue of Microorganisms (GCM) 10K type strain sequencing project: providing services to taxonomists for standard genome sequencing and annotation.</title>
        <authorList>
            <consortium name="The Broad Institute Genomics Platform"/>
            <consortium name="The Broad Institute Genome Sequencing Center for Infectious Disease"/>
            <person name="Wu L."/>
            <person name="Ma J."/>
        </authorList>
    </citation>
    <scope>NUCLEOTIDE SEQUENCE [LARGE SCALE GENOMIC DNA]</scope>
    <source>
        <strain evidence="16">JCM 17727</strain>
    </source>
</reference>
<keyword evidence="9" id="KW-0511">Multifunctional enzyme</keyword>
<evidence type="ECO:0000256" key="9">
    <source>
        <dbReference type="ARBA" id="ARBA00023268"/>
    </source>
</evidence>
<dbReference type="SUPFAM" id="SSF53955">
    <property type="entry name" value="Lysozyme-like"/>
    <property type="match status" value="1"/>
</dbReference>
<evidence type="ECO:0000256" key="1">
    <source>
        <dbReference type="ARBA" id="ARBA00004752"/>
    </source>
</evidence>
<protein>
    <recommendedName>
        <fullName evidence="10">peptidoglycan glycosyltransferase</fullName>
        <ecNumber evidence="10">2.4.99.28</ecNumber>
    </recommendedName>
</protein>
<evidence type="ECO:0000259" key="13">
    <source>
        <dbReference type="Pfam" id="PF00912"/>
    </source>
</evidence>
<evidence type="ECO:0000259" key="12">
    <source>
        <dbReference type="Pfam" id="PF00905"/>
    </source>
</evidence>
<comment type="catalytic activity">
    <reaction evidence="11">
        <text>[GlcNAc-(1-&gt;4)-Mur2Ac(oyl-L-Ala-gamma-D-Glu-L-Lys-D-Ala-D-Ala)](n)-di-trans,octa-cis-undecaprenyl diphosphate + beta-D-GlcNAc-(1-&gt;4)-Mur2Ac(oyl-L-Ala-gamma-D-Glu-L-Lys-D-Ala-D-Ala)-di-trans,octa-cis-undecaprenyl diphosphate = [GlcNAc-(1-&gt;4)-Mur2Ac(oyl-L-Ala-gamma-D-Glu-L-Lys-D-Ala-D-Ala)](n+1)-di-trans,octa-cis-undecaprenyl diphosphate + di-trans,octa-cis-undecaprenyl diphosphate + H(+)</text>
        <dbReference type="Rhea" id="RHEA:23708"/>
        <dbReference type="Rhea" id="RHEA-COMP:9602"/>
        <dbReference type="Rhea" id="RHEA-COMP:9603"/>
        <dbReference type="ChEBI" id="CHEBI:15378"/>
        <dbReference type="ChEBI" id="CHEBI:58405"/>
        <dbReference type="ChEBI" id="CHEBI:60033"/>
        <dbReference type="ChEBI" id="CHEBI:78435"/>
        <dbReference type="EC" id="2.4.99.28"/>
    </reaction>
</comment>
<dbReference type="NCBIfam" id="TIGR02073">
    <property type="entry name" value="PBP_1c"/>
    <property type="match status" value="1"/>
</dbReference>
<dbReference type="InterPro" id="IPR050396">
    <property type="entry name" value="Glycosyltr_51/Transpeptidase"/>
</dbReference>
<dbReference type="Gene3D" id="1.10.3810.10">
    <property type="entry name" value="Biosynthetic peptidoglycan transglycosylase-like"/>
    <property type="match status" value="1"/>
</dbReference>
<dbReference type="Pfam" id="PF00905">
    <property type="entry name" value="Transpeptidase"/>
    <property type="match status" value="1"/>
</dbReference>
<organism evidence="15 16">
    <name type="scientific">Kangiella taiwanensis</name>
    <dbReference type="NCBI Taxonomy" id="1079179"/>
    <lineage>
        <taxon>Bacteria</taxon>
        <taxon>Pseudomonadati</taxon>
        <taxon>Pseudomonadota</taxon>
        <taxon>Gammaproteobacteria</taxon>
        <taxon>Kangiellales</taxon>
        <taxon>Kangiellaceae</taxon>
        <taxon>Kangiella</taxon>
    </lineage>
</organism>
<dbReference type="EMBL" id="BAABFU010000002">
    <property type="protein sequence ID" value="GAA4348117.1"/>
    <property type="molecule type" value="Genomic_DNA"/>
</dbReference>
<evidence type="ECO:0000256" key="6">
    <source>
        <dbReference type="ARBA" id="ARBA00022676"/>
    </source>
</evidence>
<keyword evidence="5" id="KW-0645">Protease</keyword>